<keyword evidence="1" id="KW-1133">Transmembrane helix</keyword>
<protein>
    <submittedName>
        <fullName evidence="2">DUF2905 domain-containing protein</fullName>
    </submittedName>
</protein>
<keyword evidence="1" id="KW-0812">Transmembrane</keyword>
<gene>
    <name evidence="2" type="ORF">FDY93_09060</name>
</gene>
<dbReference type="Pfam" id="PF11146">
    <property type="entry name" value="DUF2905"/>
    <property type="match status" value="1"/>
</dbReference>
<accession>A0ABY2UIN1</accession>
<organism evidence="2 3">
    <name type="scientific">Microbulbifer harenosus</name>
    <dbReference type="NCBI Taxonomy" id="2576840"/>
    <lineage>
        <taxon>Bacteria</taxon>
        <taxon>Pseudomonadati</taxon>
        <taxon>Pseudomonadota</taxon>
        <taxon>Gammaproteobacteria</taxon>
        <taxon>Cellvibrionales</taxon>
        <taxon>Microbulbiferaceae</taxon>
        <taxon>Microbulbifer</taxon>
    </lineage>
</organism>
<evidence type="ECO:0000313" key="3">
    <source>
        <dbReference type="Proteomes" id="UP000306791"/>
    </source>
</evidence>
<dbReference type="EMBL" id="VANI01000009">
    <property type="protein sequence ID" value="TLM77839.1"/>
    <property type="molecule type" value="Genomic_DNA"/>
</dbReference>
<dbReference type="PANTHER" id="PTHR36443">
    <property type="entry name" value="BSR5223 PROTEIN"/>
    <property type="match status" value="1"/>
</dbReference>
<evidence type="ECO:0000256" key="1">
    <source>
        <dbReference type="SAM" id="Phobius"/>
    </source>
</evidence>
<reference evidence="2 3" key="1">
    <citation type="submission" date="2019-05" db="EMBL/GenBank/DDBJ databases">
        <title>Microbulbifer harenosus sp. nov., an alginate-degrading bacterium isolated from coastal sand.</title>
        <authorList>
            <person name="Huang H."/>
            <person name="Mo K."/>
            <person name="Bao S."/>
        </authorList>
    </citation>
    <scope>NUCLEOTIDE SEQUENCE [LARGE SCALE GENOMIC DNA]</scope>
    <source>
        <strain evidence="2 3">HB161719</strain>
    </source>
</reference>
<keyword evidence="3" id="KW-1185">Reference proteome</keyword>
<comment type="caution">
    <text evidence="2">The sequence shown here is derived from an EMBL/GenBank/DDBJ whole genome shotgun (WGS) entry which is preliminary data.</text>
</comment>
<dbReference type="InterPro" id="IPR021320">
    <property type="entry name" value="DUF2905"/>
</dbReference>
<dbReference type="PANTHER" id="PTHR36443:SF1">
    <property type="entry name" value="BSR5223 PROTEIN"/>
    <property type="match status" value="1"/>
</dbReference>
<name>A0ABY2UIN1_9GAMM</name>
<evidence type="ECO:0000313" key="2">
    <source>
        <dbReference type="EMBL" id="TLM77839.1"/>
    </source>
</evidence>
<dbReference type="Proteomes" id="UP000306791">
    <property type="component" value="Unassembled WGS sequence"/>
</dbReference>
<proteinExistence type="predicted"/>
<sequence length="68" mass="7845">MSKWLIILGCALVLVGVLLHFFPSLFSWFGRLPGDIRIESERSRVYFPITSMIIISVVLSVLFSLFRR</sequence>
<keyword evidence="1" id="KW-0472">Membrane</keyword>
<feature type="transmembrane region" description="Helical" evidence="1">
    <location>
        <begin position="45"/>
        <end position="66"/>
    </location>
</feature>